<accession>A0A7V5UFE9</accession>
<dbReference type="EMBL" id="DROD01000591">
    <property type="protein sequence ID" value="HHJ53367.1"/>
    <property type="molecule type" value="Genomic_DNA"/>
</dbReference>
<evidence type="ECO:0000256" key="4">
    <source>
        <dbReference type="ARBA" id="ARBA00023315"/>
    </source>
</evidence>
<protein>
    <recommendedName>
        <fullName evidence="5">[Ribosomal protein bS18]-alanine N-acetyltransferase</fullName>
        <ecNumber evidence="5">2.3.1.266</ecNumber>
    </recommendedName>
</protein>
<comment type="function">
    <text evidence="5">Acetylates the N-terminal alanine of ribosomal protein bS18.</text>
</comment>
<evidence type="ECO:0000256" key="1">
    <source>
        <dbReference type="ARBA" id="ARBA00005395"/>
    </source>
</evidence>
<proteinExistence type="inferred from homology"/>
<organism evidence="7">
    <name type="scientific">Caldithrix abyssi</name>
    <dbReference type="NCBI Taxonomy" id="187145"/>
    <lineage>
        <taxon>Bacteria</taxon>
        <taxon>Pseudomonadati</taxon>
        <taxon>Calditrichota</taxon>
        <taxon>Calditrichia</taxon>
        <taxon>Calditrichales</taxon>
        <taxon>Calditrichaceae</taxon>
        <taxon>Caldithrix</taxon>
    </lineage>
</organism>
<dbReference type="SUPFAM" id="SSF55729">
    <property type="entry name" value="Acyl-CoA N-acyltransferases (Nat)"/>
    <property type="match status" value="1"/>
</dbReference>
<reference evidence="7" key="1">
    <citation type="journal article" date="2020" name="mSystems">
        <title>Genome- and Community-Level Interaction Insights into Carbon Utilization and Element Cycling Functions of Hydrothermarchaeota in Hydrothermal Sediment.</title>
        <authorList>
            <person name="Zhou Z."/>
            <person name="Liu Y."/>
            <person name="Xu W."/>
            <person name="Pan J."/>
            <person name="Luo Z.H."/>
            <person name="Li M."/>
        </authorList>
    </citation>
    <scope>NUCLEOTIDE SEQUENCE [LARGE SCALE GENOMIC DNA]</scope>
    <source>
        <strain evidence="7">HyVt-527</strain>
    </source>
</reference>
<dbReference type="GO" id="GO:0005737">
    <property type="term" value="C:cytoplasm"/>
    <property type="evidence" value="ECO:0007669"/>
    <property type="project" value="UniProtKB-SubCell"/>
</dbReference>
<dbReference type="InterPro" id="IPR000182">
    <property type="entry name" value="GNAT_dom"/>
</dbReference>
<dbReference type="GO" id="GO:0008999">
    <property type="term" value="F:protein-N-terminal-alanine acetyltransferase activity"/>
    <property type="evidence" value="ECO:0007669"/>
    <property type="project" value="UniProtKB-EC"/>
</dbReference>
<evidence type="ECO:0000259" key="6">
    <source>
        <dbReference type="PROSITE" id="PS51186"/>
    </source>
</evidence>
<evidence type="ECO:0000256" key="3">
    <source>
        <dbReference type="ARBA" id="ARBA00022679"/>
    </source>
</evidence>
<keyword evidence="3" id="KW-0808">Transferase</keyword>
<dbReference type="PANTHER" id="PTHR43420:SF12">
    <property type="entry name" value="N-ACETYLTRANSFERASE DOMAIN-CONTAINING PROTEIN"/>
    <property type="match status" value="1"/>
</dbReference>
<evidence type="ECO:0000256" key="5">
    <source>
        <dbReference type="RuleBase" id="RU363094"/>
    </source>
</evidence>
<dbReference type="Proteomes" id="UP000886124">
    <property type="component" value="Unassembled WGS sequence"/>
</dbReference>
<dbReference type="CDD" id="cd04301">
    <property type="entry name" value="NAT_SF"/>
    <property type="match status" value="1"/>
</dbReference>
<evidence type="ECO:0000313" key="7">
    <source>
        <dbReference type="EMBL" id="HHJ53367.1"/>
    </source>
</evidence>
<comment type="subcellular location">
    <subcellularLocation>
        <location evidence="5">Cytoplasm</location>
    </subcellularLocation>
</comment>
<dbReference type="InterPro" id="IPR050680">
    <property type="entry name" value="YpeA/RimI_acetyltransf"/>
</dbReference>
<comment type="caution">
    <text evidence="7">The sequence shown here is derived from an EMBL/GenBank/DDBJ whole genome shotgun (WGS) entry which is preliminary data.</text>
</comment>
<sequence>MKPSFRRMTREDVPGIAELEKQIFRDAWPAENFYSEIENKKISYPCVMEVQGEIVGYAVCWYFSGELHIGNFAVHPQHRNKGYGRLLLEHLLKHFPQHEVAFLEVRKSNQAAINLYLKYNFRKLYVRKGYYTDGEDAYVMVRENN</sequence>
<keyword evidence="4" id="KW-0012">Acyltransferase</keyword>
<comment type="similarity">
    <text evidence="1 5">Belongs to the acetyltransferase family. RimI subfamily.</text>
</comment>
<dbReference type="Pfam" id="PF00583">
    <property type="entry name" value="Acetyltransf_1"/>
    <property type="match status" value="1"/>
</dbReference>
<dbReference type="InterPro" id="IPR016181">
    <property type="entry name" value="Acyl_CoA_acyltransferase"/>
</dbReference>
<dbReference type="PANTHER" id="PTHR43420">
    <property type="entry name" value="ACETYLTRANSFERASE"/>
    <property type="match status" value="1"/>
</dbReference>
<evidence type="ECO:0000256" key="2">
    <source>
        <dbReference type="ARBA" id="ARBA00022490"/>
    </source>
</evidence>
<keyword evidence="2 5" id="KW-0963">Cytoplasm</keyword>
<feature type="domain" description="N-acetyltransferase" evidence="6">
    <location>
        <begin position="3"/>
        <end position="145"/>
    </location>
</feature>
<gene>
    <name evidence="7" type="primary">rimI</name>
    <name evidence="7" type="ORF">ENJ89_09255</name>
</gene>
<dbReference type="PROSITE" id="PS51186">
    <property type="entry name" value="GNAT"/>
    <property type="match status" value="1"/>
</dbReference>
<comment type="catalytic activity">
    <reaction evidence="5">
        <text>N-terminal L-alanyl-[ribosomal protein bS18] + acetyl-CoA = N-terminal N(alpha)-acetyl-L-alanyl-[ribosomal protein bS18] + CoA + H(+)</text>
        <dbReference type="Rhea" id="RHEA:43756"/>
        <dbReference type="Rhea" id="RHEA-COMP:10676"/>
        <dbReference type="Rhea" id="RHEA-COMP:10677"/>
        <dbReference type="ChEBI" id="CHEBI:15378"/>
        <dbReference type="ChEBI" id="CHEBI:57287"/>
        <dbReference type="ChEBI" id="CHEBI:57288"/>
        <dbReference type="ChEBI" id="CHEBI:64718"/>
        <dbReference type="ChEBI" id="CHEBI:83683"/>
        <dbReference type="EC" id="2.3.1.266"/>
    </reaction>
</comment>
<dbReference type="InterPro" id="IPR006464">
    <property type="entry name" value="AcTrfase_RimI/Ard1"/>
</dbReference>
<dbReference type="Gene3D" id="3.40.630.30">
    <property type="match status" value="1"/>
</dbReference>
<dbReference type="AlphaFoldDB" id="A0A7V5UFE9"/>
<dbReference type="EC" id="2.3.1.266" evidence="5"/>
<name>A0A7V5UFE9_CALAY</name>
<dbReference type="NCBIfam" id="TIGR01575">
    <property type="entry name" value="rimI"/>
    <property type="match status" value="1"/>
</dbReference>